<dbReference type="AlphaFoldDB" id="A0A6M7WQS0"/>
<dbReference type="Proteomes" id="UP000503017">
    <property type="component" value="Chromosome"/>
</dbReference>
<feature type="compositionally biased region" description="Basic and acidic residues" evidence="1">
    <location>
        <begin position="15"/>
        <end position="24"/>
    </location>
</feature>
<protein>
    <submittedName>
        <fullName evidence="2">DUF4169 family protein</fullName>
    </submittedName>
</protein>
<evidence type="ECO:0000313" key="2">
    <source>
        <dbReference type="EMBL" id="QKD03203.1"/>
    </source>
</evidence>
<feature type="compositionally biased region" description="Basic and acidic residues" evidence="1">
    <location>
        <begin position="33"/>
        <end position="69"/>
    </location>
</feature>
<evidence type="ECO:0000256" key="1">
    <source>
        <dbReference type="SAM" id="MobiDB-lite"/>
    </source>
</evidence>
<reference evidence="2 3" key="1">
    <citation type="submission" date="2018-10" db="EMBL/GenBank/DDBJ databases">
        <authorList>
            <person name="Perry B.J."/>
            <person name="Sullivan J.T."/>
            <person name="Murphy R.J.T."/>
            <person name="Ramsay J.P."/>
            <person name="Ronson C.W."/>
        </authorList>
    </citation>
    <scope>NUCLEOTIDE SEQUENCE [LARGE SCALE GENOMIC DNA]</scope>
    <source>
        <strain evidence="2 3">R88b</strain>
    </source>
</reference>
<sequence length="69" mass="7875">MADIVNLRQARKQKARDDKLRIADQNRALHGRSKAEKQRDQLIADKAEKFVAGHRLEPSGKDKPGKDKQ</sequence>
<dbReference type="RefSeq" id="WP_027029655.1">
    <property type="nucleotide sequence ID" value="NZ_CP033367.1"/>
</dbReference>
<proteinExistence type="predicted"/>
<accession>A0A6M7WQS0</accession>
<evidence type="ECO:0000313" key="3">
    <source>
        <dbReference type="Proteomes" id="UP000503017"/>
    </source>
</evidence>
<dbReference type="InterPro" id="IPR025227">
    <property type="entry name" value="DUF4169"/>
</dbReference>
<dbReference type="EMBL" id="CP033367">
    <property type="protein sequence ID" value="QKD03203.1"/>
    <property type="molecule type" value="Genomic_DNA"/>
</dbReference>
<gene>
    <name evidence="2" type="ORF">EB235_18250</name>
</gene>
<organism evidence="2 3">
    <name type="scientific">Mesorhizobium loti R88b</name>
    <dbReference type="NCBI Taxonomy" id="935548"/>
    <lineage>
        <taxon>Bacteria</taxon>
        <taxon>Pseudomonadati</taxon>
        <taxon>Pseudomonadota</taxon>
        <taxon>Alphaproteobacteria</taxon>
        <taxon>Hyphomicrobiales</taxon>
        <taxon>Phyllobacteriaceae</taxon>
        <taxon>Mesorhizobium</taxon>
    </lineage>
</organism>
<feature type="region of interest" description="Disordered" evidence="1">
    <location>
        <begin position="1"/>
        <end position="69"/>
    </location>
</feature>
<name>A0A6M7WQS0_RHILI</name>
<dbReference type="Pfam" id="PF13770">
    <property type="entry name" value="DUF4169"/>
    <property type="match status" value="1"/>
</dbReference>